<proteinExistence type="predicted"/>
<organism evidence="1 2">
    <name type="scientific">Anatilimnocola aggregata</name>
    <dbReference type="NCBI Taxonomy" id="2528021"/>
    <lineage>
        <taxon>Bacteria</taxon>
        <taxon>Pseudomonadati</taxon>
        <taxon>Planctomycetota</taxon>
        <taxon>Planctomycetia</taxon>
        <taxon>Pirellulales</taxon>
        <taxon>Pirellulaceae</taxon>
        <taxon>Anatilimnocola</taxon>
    </lineage>
</organism>
<dbReference type="Proteomes" id="UP000315017">
    <property type="component" value="Chromosome"/>
</dbReference>
<evidence type="ECO:0000313" key="2">
    <source>
        <dbReference type="Proteomes" id="UP000315017"/>
    </source>
</evidence>
<dbReference type="AlphaFoldDB" id="A0A517YGZ0"/>
<keyword evidence="2" id="KW-1185">Reference proteome</keyword>
<dbReference type="RefSeq" id="WP_145093273.1">
    <property type="nucleotide sequence ID" value="NZ_CP036274.1"/>
</dbReference>
<evidence type="ECO:0000313" key="1">
    <source>
        <dbReference type="EMBL" id="QDU29452.1"/>
    </source>
</evidence>
<sequence length="134" mass="14738">MNTILKIIKKVAKKISTKKTSKKARAKAPPKTTIADYLYGCDGGKIAYVADAMVKAAPHGKVTLAEFKAALEGAMKHDGSNAFSIVQEAIENDDDDDTDTYDEISWGLDNLEQVIDEYGYGEQALVTDEFKWDD</sequence>
<accession>A0A517YGZ0</accession>
<gene>
    <name evidence="1" type="ORF">ETAA8_45620</name>
</gene>
<reference evidence="1 2" key="1">
    <citation type="submission" date="2019-02" db="EMBL/GenBank/DDBJ databases">
        <title>Deep-cultivation of Planctomycetes and their phenomic and genomic characterization uncovers novel biology.</title>
        <authorList>
            <person name="Wiegand S."/>
            <person name="Jogler M."/>
            <person name="Boedeker C."/>
            <person name="Pinto D."/>
            <person name="Vollmers J."/>
            <person name="Rivas-Marin E."/>
            <person name="Kohn T."/>
            <person name="Peeters S.H."/>
            <person name="Heuer A."/>
            <person name="Rast P."/>
            <person name="Oberbeckmann S."/>
            <person name="Bunk B."/>
            <person name="Jeske O."/>
            <person name="Meyerdierks A."/>
            <person name="Storesund J.E."/>
            <person name="Kallscheuer N."/>
            <person name="Luecker S."/>
            <person name="Lage O.M."/>
            <person name="Pohl T."/>
            <person name="Merkel B.J."/>
            <person name="Hornburger P."/>
            <person name="Mueller R.-W."/>
            <person name="Bruemmer F."/>
            <person name="Labrenz M."/>
            <person name="Spormann A.M."/>
            <person name="Op den Camp H."/>
            <person name="Overmann J."/>
            <person name="Amann R."/>
            <person name="Jetten M.S.M."/>
            <person name="Mascher T."/>
            <person name="Medema M.H."/>
            <person name="Devos D.P."/>
            <person name="Kaster A.-K."/>
            <person name="Ovreas L."/>
            <person name="Rohde M."/>
            <person name="Galperin M.Y."/>
            <person name="Jogler C."/>
        </authorList>
    </citation>
    <scope>NUCLEOTIDE SEQUENCE [LARGE SCALE GENOMIC DNA]</scope>
    <source>
        <strain evidence="1 2">ETA_A8</strain>
    </source>
</reference>
<protein>
    <submittedName>
        <fullName evidence="1">Uncharacterized protein</fullName>
    </submittedName>
</protein>
<dbReference type="EMBL" id="CP036274">
    <property type="protein sequence ID" value="QDU29452.1"/>
    <property type="molecule type" value="Genomic_DNA"/>
</dbReference>
<name>A0A517YGZ0_9BACT</name>
<dbReference type="KEGG" id="aagg:ETAA8_45620"/>